<dbReference type="OrthoDB" id="9801454at2"/>
<evidence type="ECO:0000313" key="3">
    <source>
        <dbReference type="Proteomes" id="UP000255129"/>
    </source>
</evidence>
<dbReference type="Proteomes" id="UP000255129">
    <property type="component" value="Unassembled WGS sequence"/>
</dbReference>
<protein>
    <submittedName>
        <fullName evidence="2">Uncharacterized protein (Competence- and mitomycin-induced)</fullName>
    </submittedName>
</protein>
<dbReference type="SUPFAM" id="SSF142433">
    <property type="entry name" value="CinA-like"/>
    <property type="match status" value="1"/>
</dbReference>
<evidence type="ECO:0000313" key="2">
    <source>
        <dbReference type="EMBL" id="SUC34720.1"/>
    </source>
</evidence>
<feature type="domain" description="CinA C-terminal" evidence="1">
    <location>
        <begin position="12"/>
        <end position="165"/>
    </location>
</feature>
<dbReference type="InterPro" id="IPR008136">
    <property type="entry name" value="CinA_C"/>
</dbReference>
<dbReference type="InterPro" id="IPR036653">
    <property type="entry name" value="CinA-like_C"/>
</dbReference>
<sequence length="171" mass="18356">MIDEKQLEILSIQLGEYLLKQGKTVTAAESCTGGWIAKVLTDISGSSAYFYRGFVTYSNEAKHQMIGVKESSLNTFGAVSQQVVQEMALGALSEANADFSMSVSGIAGPGGGSDEKPVGTVWFGFALKRADNSVDVVTSHQIFGGDRNQVRLQSTGYALQMLLQLITEKFS</sequence>
<organism evidence="2 3">
    <name type="scientific">Providencia rustigianii</name>
    <dbReference type="NCBI Taxonomy" id="158850"/>
    <lineage>
        <taxon>Bacteria</taxon>
        <taxon>Pseudomonadati</taxon>
        <taxon>Pseudomonadota</taxon>
        <taxon>Gammaproteobacteria</taxon>
        <taxon>Enterobacterales</taxon>
        <taxon>Morganellaceae</taxon>
        <taxon>Providencia</taxon>
    </lineage>
</organism>
<dbReference type="AlphaFoldDB" id="A0A379G133"/>
<dbReference type="NCBIfam" id="TIGR00199">
    <property type="entry name" value="PncC_domain"/>
    <property type="match status" value="1"/>
</dbReference>
<evidence type="ECO:0000259" key="1">
    <source>
        <dbReference type="Pfam" id="PF02464"/>
    </source>
</evidence>
<name>A0A379G133_9GAMM</name>
<proteinExistence type="predicted"/>
<dbReference type="Pfam" id="PF02464">
    <property type="entry name" value="CinA"/>
    <property type="match status" value="1"/>
</dbReference>
<reference evidence="2 3" key="1">
    <citation type="submission" date="2018-06" db="EMBL/GenBank/DDBJ databases">
        <authorList>
            <consortium name="Pathogen Informatics"/>
            <person name="Doyle S."/>
        </authorList>
    </citation>
    <scope>NUCLEOTIDE SEQUENCE [LARGE SCALE GENOMIC DNA]</scope>
    <source>
        <strain evidence="2 3">NCTC12026</strain>
    </source>
</reference>
<dbReference type="EMBL" id="UGUA01000002">
    <property type="protein sequence ID" value="SUC34720.1"/>
    <property type="molecule type" value="Genomic_DNA"/>
</dbReference>
<dbReference type="NCBIfam" id="NF002975">
    <property type="entry name" value="PRK03661.1"/>
    <property type="match status" value="1"/>
</dbReference>
<dbReference type="RefSeq" id="WP_006815612.1">
    <property type="nucleotide sequence ID" value="NZ_AP018946.1"/>
</dbReference>
<dbReference type="Gene3D" id="3.90.950.20">
    <property type="entry name" value="CinA-like"/>
    <property type="match status" value="1"/>
</dbReference>
<accession>A0A379G133</accession>
<gene>
    <name evidence="2" type="primary">ygaD</name>
    <name evidence="2" type="ORF">NCTC12026_01069</name>
</gene>